<accession>A0A8K0TR48</accession>
<evidence type="ECO:0000256" key="1">
    <source>
        <dbReference type="SAM" id="MobiDB-lite"/>
    </source>
</evidence>
<feature type="compositionally biased region" description="Polar residues" evidence="1">
    <location>
        <begin position="9"/>
        <end position="18"/>
    </location>
</feature>
<feature type="compositionally biased region" description="Polar residues" evidence="1">
    <location>
        <begin position="97"/>
        <end position="118"/>
    </location>
</feature>
<proteinExistence type="predicted"/>
<keyword evidence="3" id="KW-1185">Reference proteome</keyword>
<feature type="region of interest" description="Disordered" evidence="1">
    <location>
        <begin position="97"/>
        <end position="119"/>
    </location>
</feature>
<protein>
    <recommendedName>
        <fullName evidence="4">Transcription factor domain-containing protein</fullName>
    </recommendedName>
</protein>
<dbReference type="EMBL" id="JAGPXD010000002">
    <property type="protein sequence ID" value="KAH7367762.1"/>
    <property type="molecule type" value="Genomic_DNA"/>
</dbReference>
<name>A0A8K0TR48_9PEZI</name>
<dbReference type="Proteomes" id="UP000813385">
    <property type="component" value="Unassembled WGS sequence"/>
</dbReference>
<dbReference type="AlphaFoldDB" id="A0A8K0TR48"/>
<feature type="region of interest" description="Disordered" evidence="1">
    <location>
        <begin position="1"/>
        <end position="32"/>
    </location>
</feature>
<evidence type="ECO:0008006" key="4">
    <source>
        <dbReference type="Google" id="ProtNLM"/>
    </source>
</evidence>
<comment type="caution">
    <text evidence="2">The sequence shown here is derived from an EMBL/GenBank/DDBJ whole genome shotgun (WGS) entry which is preliminary data.</text>
</comment>
<organism evidence="2 3">
    <name type="scientific">Plectosphaerella cucumerina</name>
    <dbReference type="NCBI Taxonomy" id="40658"/>
    <lineage>
        <taxon>Eukaryota</taxon>
        <taxon>Fungi</taxon>
        <taxon>Dikarya</taxon>
        <taxon>Ascomycota</taxon>
        <taxon>Pezizomycotina</taxon>
        <taxon>Sordariomycetes</taxon>
        <taxon>Hypocreomycetidae</taxon>
        <taxon>Glomerellales</taxon>
        <taxon>Plectosphaerellaceae</taxon>
        <taxon>Plectosphaerella</taxon>
    </lineage>
</organism>
<evidence type="ECO:0000313" key="3">
    <source>
        <dbReference type="Proteomes" id="UP000813385"/>
    </source>
</evidence>
<sequence length="379" mass="41864">MDEPEAREWTQTLESEPNGTVEGSAGWPTHSADTATEAEVDLFGLDSWQHIGQTFASSANDVLSHTFANDDSAEVYDPSFGLDLSASATINEEVMHATSSNGTGSPRPSKQPTEQQTLHDAMTKVHGPDRPQAENTTPSTCPFAKITSDDALVALIRSYPRLMVRPGIYPPFVHHLLYPCETGEVAEPLAKAFCCVGAFYASLPTSRSFVCAMMSEESDKLVKSFNRNLSSDAEMLAVIHAMCMTRLLVRQHLNEQPSEEVGKVAWRHWIMSETIRRTVLLVNVINILSCRVEKQDRLFFEPLGIVRDMLLPAQDAMWKASTAEEWAAARRSTGDGITLHQALDQLDTTGRLGSPFGELEELDGFMHLIIYTAGIEKHL</sequence>
<reference evidence="2" key="1">
    <citation type="journal article" date="2021" name="Nat. Commun.">
        <title>Genetic determinants of endophytism in the Arabidopsis root mycobiome.</title>
        <authorList>
            <person name="Mesny F."/>
            <person name="Miyauchi S."/>
            <person name="Thiergart T."/>
            <person name="Pickel B."/>
            <person name="Atanasova L."/>
            <person name="Karlsson M."/>
            <person name="Huettel B."/>
            <person name="Barry K.W."/>
            <person name="Haridas S."/>
            <person name="Chen C."/>
            <person name="Bauer D."/>
            <person name="Andreopoulos W."/>
            <person name="Pangilinan J."/>
            <person name="LaButti K."/>
            <person name="Riley R."/>
            <person name="Lipzen A."/>
            <person name="Clum A."/>
            <person name="Drula E."/>
            <person name="Henrissat B."/>
            <person name="Kohler A."/>
            <person name="Grigoriev I.V."/>
            <person name="Martin F.M."/>
            <person name="Hacquard S."/>
        </authorList>
    </citation>
    <scope>NUCLEOTIDE SEQUENCE</scope>
    <source>
        <strain evidence="2">MPI-CAGE-AT-0016</strain>
    </source>
</reference>
<dbReference type="OrthoDB" id="5423818at2759"/>
<gene>
    <name evidence="2" type="ORF">B0T11DRAFT_326006</name>
</gene>
<evidence type="ECO:0000313" key="2">
    <source>
        <dbReference type="EMBL" id="KAH7367762.1"/>
    </source>
</evidence>